<comment type="caution">
    <text evidence="1">The sequence shown here is derived from an EMBL/GenBank/DDBJ whole genome shotgun (WGS) entry which is preliminary data.</text>
</comment>
<accession>A0ACC0K7T2</accession>
<proteinExistence type="predicted"/>
<dbReference type="Proteomes" id="UP001064048">
    <property type="component" value="Chromosome 7"/>
</dbReference>
<keyword evidence="2" id="KW-1185">Reference proteome</keyword>
<name>A0ACC0K7T2_CHOFU</name>
<sequence>MGCGEFLVKYILFFANLFFALSGLALLGIGVAVQLKISIVTDIIDGFYEFGPIASMVVGITDSYNEYSIFMIVLMILKVALGTVVFVNADSLVSSVKAEFNRTFVDHLDNFHKIETSLRCCGPDGPISYGMNVFTLPPSCCDEGVTLCQPLSAHPGCNSRAEDFITTFATAIGVLVAVVFGLCLANHVRNRDRRTRY</sequence>
<dbReference type="EMBL" id="CM046107">
    <property type="protein sequence ID" value="KAI8432444.1"/>
    <property type="molecule type" value="Genomic_DNA"/>
</dbReference>
<protein>
    <submittedName>
        <fullName evidence="1">Uncharacterized protein</fullName>
    </submittedName>
</protein>
<organism evidence="1 2">
    <name type="scientific">Choristoneura fumiferana</name>
    <name type="common">Spruce budworm moth</name>
    <name type="synonym">Archips fumiferana</name>
    <dbReference type="NCBI Taxonomy" id="7141"/>
    <lineage>
        <taxon>Eukaryota</taxon>
        <taxon>Metazoa</taxon>
        <taxon>Ecdysozoa</taxon>
        <taxon>Arthropoda</taxon>
        <taxon>Hexapoda</taxon>
        <taxon>Insecta</taxon>
        <taxon>Pterygota</taxon>
        <taxon>Neoptera</taxon>
        <taxon>Endopterygota</taxon>
        <taxon>Lepidoptera</taxon>
        <taxon>Glossata</taxon>
        <taxon>Ditrysia</taxon>
        <taxon>Tortricoidea</taxon>
        <taxon>Tortricidae</taxon>
        <taxon>Tortricinae</taxon>
        <taxon>Choristoneura</taxon>
    </lineage>
</organism>
<evidence type="ECO:0000313" key="2">
    <source>
        <dbReference type="Proteomes" id="UP001064048"/>
    </source>
</evidence>
<evidence type="ECO:0000313" key="1">
    <source>
        <dbReference type="EMBL" id="KAI8432444.1"/>
    </source>
</evidence>
<gene>
    <name evidence="1" type="ORF">MSG28_004836</name>
</gene>
<reference evidence="1 2" key="1">
    <citation type="journal article" date="2022" name="Genome Biol. Evol.">
        <title>The Spruce Budworm Genome: Reconstructing the Evolutionary History of Antifreeze Proteins.</title>
        <authorList>
            <person name="Beliveau C."/>
            <person name="Gagne P."/>
            <person name="Picq S."/>
            <person name="Vernygora O."/>
            <person name="Keeling C.I."/>
            <person name="Pinkney K."/>
            <person name="Doucet D."/>
            <person name="Wen F."/>
            <person name="Johnston J.S."/>
            <person name="Maaroufi H."/>
            <person name="Boyle B."/>
            <person name="Laroche J."/>
            <person name="Dewar K."/>
            <person name="Juretic N."/>
            <person name="Blackburn G."/>
            <person name="Nisole A."/>
            <person name="Brunet B."/>
            <person name="Brandao M."/>
            <person name="Lumley L."/>
            <person name="Duan J."/>
            <person name="Quan G."/>
            <person name="Lucarotti C.J."/>
            <person name="Roe A.D."/>
            <person name="Sperling F.A.H."/>
            <person name="Levesque R.C."/>
            <person name="Cusson M."/>
        </authorList>
    </citation>
    <scope>NUCLEOTIDE SEQUENCE [LARGE SCALE GENOMIC DNA]</scope>
    <source>
        <strain evidence="1">Glfc:IPQL:Cfum</strain>
    </source>
</reference>